<comment type="similarity">
    <text evidence="1 5">Belongs to the TCP-1 chaperonin family.</text>
</comment>
<evidence type="ECO:0000256" key="3">
    <source>
        <dbReference type="ARBA" id="ARBA00022840"/>
    </source>
</evidence>
<dbReference type="InterPro" id="IPR017998">
    <property type="entry name" value="Chaperone_TCP-1"/>
</dbReference>
<evidence type="ECO:0000256" key="4">
    <source>
        <dbReference type="ARBA" id="ARBA00023186"/>
    </source>
</evidence>
<dbReference type="InterPro" id="IPR027409">
    <property type="entry name" value="GroEL-like_apical_dom_sf"/>
</dbReference>
<gene>
    <name evidence="6" type="ORF">ADUPG1_000484</name>
</gene>
<evidence type="ECO:0000256" key="5">
    <source>
        <dbReference type="RuleBase" id="RU004187"/>
    </source>
</evidence>
<dbReference type="InterPro" id="IPR027410">
    <property type="entry name" value="TCP-1-like_intermed_sf"/>
</dbReference>
<reference evidence="6" key="1">
    <citation type="submission" date="2022-03" db="EMBL/GenBank/DDBJ databases">
        <title>Draft genome sequence of Aduncisulcus paluster, a free-living microaerophilic Fornicata.</title>
        <authorList>
            <person name="Yuyama I."/>
            <person name="Kume K."/>
            <person name="Tamura T."/>
            <person name="Inagaki Y."/>
            <person name="Hashimoto T."/>
        </authorList>
    </citation>
    <scope>NUCLEOTIDE SEQUENCE</scope>
    <source>
        <strain evidence="6">NY0171</strain>
    </source>
</reference>
<dbReference type="Proteomes" id="UP001057375">
    <property type="component" value="Unassembled WGS sequence"/>
</dbReference>
<name>A0ABQ5K6H7_9EUKA</name>
<sequence>MSALQDLNPRAEVMGQQSALNMNISAGKSLGDVMKGSLGPSGTQKMLVSGAGELKLTKDGAVLLKEMHIISPIAQLIGQTAIAQDDITGDGTTSVILLIASMLSESERFIRDGVHPRVLVHGLEKAADLAVKFLDETAIDKPITKELLLDVAYTALNTKLRPAMARKFAEYCVEAVLTVRKKKEEVIEEGKPTVYPTLKFSELDLNMVEVLAMQHRSDTHTKLIKGLVLDHGLKHSEMPTDMHNVHILCCNILLEYEKTESESVMEYKNADERAELVRGETDVVDARCMQIVKLKEAVCKPGESFFVVNQDGIDLRSNEILAKHGISAVRRAKRRNMERVTRACGGFAMASAQDLISADGVPNVSCLGHADHVFVEVIGEDHFTFIEGVKDPFSCTVLLKGANKHTIFLLKDALRDGLTSVRNMLVSSKVVPGGGAFEIACSKHIHDMIRSSSTAISGRAQLGATVFADSLLVIPKILAQNSGYDPHETFVELSRKPGCGVMIGGKESVRTYVEEKKEGELISLEQEVNPHTVSAPVIDAKEAGILDGYRVKFNMLKNTAAIVGQILLVDSIIKGGRQIRKNADAAME</sequence>
<keyword evidence="3 5" id="KW-0067">ATP-binding</keyword>
<dbReference type="InterPro" id="IPR002194">
    <property type="entry name" value="Chaperonin_TCP-1_CS"/>
</dbReference>
<comment type="caution">
    <text evidence="6">The sequence shown here is derived from an EMBL/GenBank/DDBJ whole genome shotgun (WGS) entry which is preliminary data.</text>
</comment>
<evidence type="ECO:0000256" key="2">
    <source>
        <dbReference type="ARBA" id="ARBA00022741"/>
    </source>
</evidence>
<dbReference type="Gene3D" id="1.10.560.10">
    <property type="entry name" value="GroEL-like equatorial domain"/>
    <property type="match status" value="1"/>
</dbReference>
<dbReference type="Gene3D" id="3.50.7.10">
    <property type="entry name" value="GroEL"/>
    <property type="match status" value="1"/>
</dbReference>
<dbReference type="PRINTS" id="PR00304">
    <property type="entry name" value="TCOMPLEXTCP1"/>
</dbReference>
<dbReference type="PANTHER" id="PTHR11353">
    <property type="entry name" value="CHAPERONIN"/>
    <property type="match status" value="1"/>
</dbReference>
<dbReference type="SUPFAM" id="SSF48592">
    <property type="entry name" value="GroEL equatorial domain-like"/>
    <property type="match status" value="1"/>
</dbReference>
<dbReference type="SUPFAM" id="SSF54849">
    <property type="entry name" value="GroEL-intermediate domain like"/>
    <property type="match status" value="1"/>
</dbReference>
<accession>A0ABQ5K6H7</accession>
<dbReference type="SUPFAM" id="SSF52029">
    <property type="entry name" value="GroEL apical domain-like"/>
    <property type="match status" value="1"/>
</dbReference>
<dbReference type="PROSITE" id="PS00751">
    <property type="entry name" value="TCP1_2"/>
    <property type="match status" value="1"/>
</dbReference>
<dbReference type="EMBL" id="BQXS01000172">
    <property type="protein sequence ID" value="GKT28176.1"/>
    <property type="molecule type" value="Genomic_DNA"/>
</dbReference>
<keyword evidence="7" id="KW-1185">Reference proteome</keyword>
<proteinExistence type="inferred from homology"/>
<evidence type="ECO:0000256" key="1">
    <source>
        <dbReference type="ARBA" id="ARBA00008020"/>
    </source>
</evidence>
<evidence type="ECO:0000313" key="7">
    <source>
        <dbReference type="Proteomes" id="UP001057375"/>
    </source>
</evidence>
<evidence type="ECO:0000313" key="6">
    <source>
        <dbReference type="EMBL" id="GKT28176.1"/>
    </source>
</evidence>
<dbReference type="PROSITE" id="PS00995">
    <property type="entry name" value="TCP1_3"/>
    <property type="match status" value="1"/>
</dbReference>
<dbReference type="Gene3D" id="3.30.260.10">
    <property type="entry name" value="TCP-1-like chaperonin intermediate domain"/>
    <property type="match status" value="1"/>
</dbReference>
<keyword evidence="4 5" id="KW-0143">Chaperone</keyword>
<organism evidence="6 7">
    <name type="scientific">Aduncisulcus paluster</name>
    <dbReference type="NCBI Taxonomy" id="2918883"/>
    <lineage>
        <taxon>Eukaryota</taxon>
        <taxon>Metamonada</taxon>
        <taxon>Carpediemonas-like organisms</taxon>
        <taxon>Aduncisulcus</taxon>
    </lineage>
</organism>
<dbReference type="Pfam" id="PF00118">
    <property type="entry name" value="Cpn60_TCP1"/>
    <property type="match status" value="1"/>
</dbReference>
<dbReference type="InterPro" id="IPR027413">
    <property type="entry name" value="GROEL-like_equatorial_sf"/>
</dbReference>
<keyword evidence="2 5" id="KW-0547">Nucleotide-binding</keyword>
<dbReference type="InterPro" id="IPR002423">
    <property type="entry name" value="Cpn60/GroEL/TCP-1"/>
</dbReference>
<protein>
    <submittedName>
        <fullName evidence="6">T-complex protein 1 subunit zeta</fullName>
    </submittedName>
</protein>